<dbReference type="PANTHER" id="PTHR21047">
    <property type="entry name" value="DTDP-6-DEOXY-D-GLUCOSE-3,5 EPIMERASE"/>
    <property type="match status" value="1"/>
</dbReference>
<organism evidence="8 9">
    <name type="scientific">Parvibaculum lavamentivorans (strain DS-1 / DSM 13023 / NCIMB 13966)</name>
    <dbReference type="NCBI Taxonomy" id="402881"/>
    <lineage>
        <taxon>Bacteria</taxon>
        <taxon>Pseudomonadati</taxon>
        <taxon>Pseudomonadota</taxon>
        <taxon>Alphaproteobacteria</taxon>
        <taxon>Hyphomicrobiales</taxon>
        <taxon>Parvibaculaceae</taxon>
        <taxon>Parvibaculum</taxon>
    </lineage>
</organism>
<dbReference type="InterPro" id="IPR011051">
    <property type="entry name" value="RmlC_Cupin_sf"/>
</dbReference>
<dbReference type="AlphaFoldDB" id="A7HYC7"/>
<dbReference type="SUPFAM" id="SSF51182">
    <property type="entry name" value="RmlC-like cupins"/>
    <property type="match status" value="1"/>
</dbReference>
<dbReference type="EC" id="5.1.3.13" evidence="3 7"/>
<dbReference type="GO" id="GO:0005829">
    <property type="term" value="C:cytosol"/>
    <property type="evidence" value="ECO:0007669"/>
    <property type="project" value="TreeGrafter"/>
</dbReference>
<feature type="active site" description="Proton donor" evidence="5">
    <location>
        <position position="133"/>
    </location>
</feature>
<evidence type="ECO:0000256" key="5">
    <source>
        <dbReference type="PIRSR" id="PIRSR600888-1"/>
    </source>
</evidence>
<comment type="similarity">
    <text evidence="7">Belongs to the dTDP-4-dehydrorhamnose 3,5-epimerase family.</text>
</comment>
<dbReference type="HOGENOM" id="CLU_090940_1_1_5"/>
<evidence type="ECO:0000256" key="4">
    <source>
        <dbReference type="ARBA" id="ARBA00019595"/>
    </source>
</evidence>
<dbReference type="EMBL" id="CP000774">
    <property type="protein sequence ID" value="ABS64910.1"/>
    <property type="molecule type" value="Genomic_DNA"/>
</dbReference>
<dbReference type="UniPathway" id="UPA00124"/>
<evidence type="ECO:0000256" key="6">
    <source>
        <dbReference type="PIRSR" id="PIRSR600888-3"/>
    </source>
</evidence>
<gene>
    <name evidence="8" type="ordered locus">Plav_3305</name>
</gene>
<dbReference type="Gene3D" id="2.60.120.10">
    <property type="entry name" value="Jelly Rolls"/>
    <property type="match status" value="1"/>
</dbReference>
<evidence type="ECO:0000313" key="9">
    <source>
        <dbReference type="Proteomes" id="UP000006377"/>
    </source>
</evidence>
<comment type="function">
    <text evidence="2 7">Catalyzes the epimerization of the C3' and C5'positions of dTDP-6-deoxy-D-xylo-4-hexulose, forming dTDP-6-deoxy-L-lyxo-4-hexulose.</text>
</comment>
<dbReference type="OrthoDB" id="9800680at2"/>
<feature type="active site" description="Proton acceptor" evidence="5">
    <location>
        <position position="63"/>
    </location>
</feature>
<dbReference type="STRING" id="402881.Plav_3305"/>
<dbReference type="eggNOG" id="COG1898">
    <property type="taxonomic scope" value="Bacteria"/>
</dbReference>
<keyword evidence="9" id="KW-1185">Reference proteome</keyword>
<evidence type="ECO:0000256" key="3">
    <source>
        <dbReference type="ARBA" id="ARBA00012098"/>
    </source>
</evidence>
<dbReference type="InterPro" id="IPR000888">
    <property type="entry name" value="RmlC-like"/>
</dbReference>
<dbReference type="Pfam" id="PF00908">
    <property type="entry name" value="dTDP_sugar_isom"/>
    <property type="match status" value="1"/>
</dbReference>
<evidence type="ECO:0000313" key="8">
    <source>
        <dbReference type="EMBL" id="ABS64910.1"/>
    </source>
</evidence>
<dbReference type="GO" id="GO:0000271">
    <property type="term" value="P:polysaccharide biosynthetic process"/>
    <property type="evidence" value="ECO:0007669"/>
    <property type="project" value="TreeGrafter"/>
</dbReference>
<comment type="pathway">
    <text evidence="7">Carbohydrate biosynthesis; dTDP-L-rhamnose biosynthesis.</text>
</comment>
<dbReference type="KEGG" id="pla:Plav_3305"/>
<comment type="catalytic activity">
    <reaction evidence="1 7">
        <text>dTDP-4-dehydro-6-deoxy-alpha-D-glucose = dTDP-4-dehydro-beta-L-rhamnose</text>
        <dbReference type="Rhea" id="RHEA:16969"/>
        <dbReference type="ChEBI" id="CHEBI:57649"/>
        <dbReference type="ChEBI" id="CHEBI:62830"/>
        <dbReference type="EC" id="5.1.3.13"/>
    </reaction>
</comment>
<dbReference type="RefSeq" id="WP_012112238.1">
    <property type="nucleotide sequence ID" value="NC_009719.1"/>
</dbReference>
<feature type="site" description="Participates in a stacking interaction with the thymidine ring of dTDP-4-oxo-6-deoxyglucose" evidence="6">
    <location>
        <position position="139"/>
    </location>
</feature>
<keyword evidence="7 8" id="KW-0413">Isomerase</keyword>
<accession>A7HYC7</accession>
<dbReference type="CDD" id="cd00438">
    <property type="entry name" value="cupin_RmlC"/>
    <property type="match status" value="1"/>
</dbReference>
<dbReference type="NCBIfam" id="TIGR01221">
    <property type="entry name" value="rmlC"/>
    <property type="match status" value="1"/>
</dbReference>
<evidence type="ECO:0000256" key="2">
    <source>
        <dbReference type="ARBA" id="ARBA00001997"/>
    </source>
</evidence>
<dbReference type="GO" id="GO:0019305">
    <property type="term" value="P:dTDP-rhamnose biosynthetic process"/>
    <property type="evidence" value="ECO:0007669"/>
    <property type="project" value="UniProtKB-UniRule"/>
</dbReference>
<name>A7HYC7_PARL1</name>
<evidence type="ECO:0000256" key="7">
    <source>
        <dbReference type="RuleBase" id="RU364069"/>
    </source>
</evidence>
<dbReference type="InterPro" id="IPR014710">
    <property type="entry name" value="RmlC-like_jellyroll"/>
</dbReference>
<proteinExistence type="inferred from homology"/>
<dbReference type="GO" id="GO:0008830">
    <property type="term" value="F:dTDP-4-dehydrorhamnose 3,5-epimerase activity"/>
    <property type="evidence" value="ECO:0007669"/>
    <property type="project" value="UniProtKB-UniRule"/>
</dbReference>
<protein>
    <recommendedName>
        <fullName evidence="4 7">dTDP-4-dehydrorhamnose 3,5-epimerase</fullName>
        <ecNumber evidence="3 7">5.1.3.13</ecNumber>
    </recommendedName>
    <alternativeName>
        <fullName evidence="7">Thymidine diphospho-4-keto-rhamnose 3,5-epimerase</fullName>
    </alternativeName>
</protein>
<sequence>MIEIHSTSIPEVKVMTSSRAIDGRGFFAETYSRRDFIEIGITADFVQDNESWNSAAGTIRGLHFQRPDFAQAKLVRVLSGAILDVAVDIRVGSPTYAQHVALELDAADNKQIFIPRGFAHGFCTLAPATHVTYKVDAYYSEAHESGLLWNDPNLAIKWPVDSAAAILSEKDADLPGFAAFESPFMFEAA</sequence>
<comment type="subunit">
    <text evidence="7">Homodimer.</text>
</comment>
<dbReference type="PANTHER" id="PTHR21047:SF2">
    <property type="entry name" value="THYMIDINE DIPHOSPHO-4-KETO-RHAMNOSE 3,5-EPIMERASE"/>
    <property type="match status" value="1"/>
</dbReference>
<evidence type="ECO:0000256" key="1">
    <source>
        <dbReference type="ARBA" id="ARBA00001298"/>
    </source>
</evidence>
<reference evidence="8 9" key="1">
    <citation type="journal article" date="2011" name="Stand. Genomic Sci.">
        <title>Complete genome sequence of Parvibaculum lavamentivorans type strain (DS-1(T)).</title>
        <authorList>
            <person name="Schleheck D."/>
            <person name="Weiss M."/>
            <person name="Pitluck S."/>
            <person name="Bruce D."/>
            <person name="Land M.L."/>
            <person name="Han S."/>
            <person name="Saunders E."/>
            <person name="Tapia R."/>
            <person name="Detter C."/>
            <person name="Brettin T."/>
            <person name="Han J."/>
            <person name="Woyke T."/>
            <person name="Goodwin L."/>
            <person name="Pennacchio L."/>
            <person name="Nolan M."/>
            <person name="Cook A.M."/>
            <person name="Kjelleberg S."/>
            <person name="Thomas T."/>
        </authorList>
    </citation>
    <scope>NUCLEOTIDE SEQUENCE [LARGE SCALE GENOMIC DNA]</scope>
    <source>
        <strain evidence="9">DS-1 / DSM 13023 / NCIMB 13966</strain>
    </source>
</reference>
<dbReference type="Proteomes" id="UP000006377">
    <property type="component" value="Chromosome"/>
</dbReference>